<dbReference type="SUPFAM" id="SSF51182">
    <property type="entry name" value="RmlC-like cupins"/>
    <property type="match status" value="1"/>
</dbReference>
<dbReference type="CDD" id="cd02209">
    <property type="entry name" value="cupin_XRE_C"/>
    <property type="match status" value="1"/>
</dbReference>
<dbReference type="Pfam" id="PF01381">
    <property type="entry name" value="HTH_3"/>
    <property type="match status" value="1"/>
</dbReference>
<reference evidence="3 4" key="1">
    <citation type="journal article" date="2016" name="Nat. Commun.">
        <title>Thousands of microbial genomes shed light on interconnected biogeochemical processes in an aquifer system.</title>
        <authorList>
            <person name="Anantharaman K."/>
            <person name="Brown C.T."/>
            <person name="Hug L.A."/>
            <person name="Sharon I."/>
            <person name="Castelle C.J."/>
            <person name="Probst A.J."/>
            <person name="Thomas B.C."/>
            <person name="Singh A."/>
            <person name="Wilkins M.J."/>
            <person name="Karaoz U."/>
            <person name="Brodie E.L."/>
            <person name="Williams K.H."/>
            <person name="Hubbard S.S."/>
            <person name="Banfield J.F."/>
        </authorList>
    </citation>
    <scope>NUCLEOTIDE SEQUENCE [LARGE SCALE GENOMIC DNA]</scope>
</reference>
<gene>
    <name evidence="3" type="ORF">A3G33_02350</name>
</gene>
<comment type="caution">
    <text evidence="3">The sequence shown here is derived from an EMBL/GenBank/DDBJ whole genome shotgun (WGS) entry which is preliminary data.</text>
</comment>
<dbReference type="InterPro" id="IPR010982">
    <property type="entry name" value="Lambda_DNA-bd_dom_sf"/>
</dbReference>
<feature type="domain" description="HTH cro/C1-type" evidence="2">
    <location>
        <begin position="47"/>
        <end position="88"/>
    </location>
</feature>
<dbReference type="GO" id="GO:0003677">
    <property type="term" value="F:DNA binding"/>
    <property type="evidence" value="ECO:0007669"/>
    <property type="project" value="UniProtKB-KW"/>
</dbReference>
<dbReference type="SUPFAM" id="SSF47413">
    <property type="entry name" value="lambda repressor-like DNA-binding domains"/>
    <property type="match status" value="1"/>
</dbReference>
<dbReference type="EMBL" id="MHFR01000022">
    <property type="protein sequence ID" value="OGW98881.1"/>
    <property type="molecule type" value="Genomic_DNA"/>
</dbReference>
<organism evidence="3 4">
    <name type="scientific">Candidatus Danuiimicrobium aquiferis</name>
    <dbReference type="NCBI Taxonomy" id="1801832"/>
    <lineage>
        <taxon>Bacteria</taxon>
        <taxon>Pseudomonadati</taxon>
        <taxon>Candidatus Omnitrophota</taxon>
        <taxon>Candidatus Danuiimicrobium</taxon>
    </lineage>
</organism>
<dbReference type="InterPro" id="IPR001387">
    <property type="entry name" value="Cro/C1-type_HTH"/>
</dbReference>
<evidence type="ECO:0000313" key="3">
    <source>
        <dbReference type="EMBL" id="OGW98881.1"/>
    </source>
</evidence>
<dbReference type="InterPro" id="IPR013096">
    <property type="entry name" value="Cupin_2"/>
</dbReference>
<dbReference type="Gene3D" id="2.60.120.10">
    <property type="entry name" value="Jelly Rolls"/>
    <property type="match status" value="1"/>
</dbReference>
<dbReference type="GO" id="GO:0003700">
    <property type="term" value="F:DNA-binding transcription factor activity"/>
    <property type="evidence" value="ECO:0007669"/>
    <property type="project" value="TreeGrafter"/>
</dbReference>
<proteinExistence type="predicted"/>
<dbReference type="CDD" id="cd00093">
    <property type="entry name" value="HTH_XRE"/>
    <property type="match status" value="1"/>
</dbReference>
<dbReference type="PANTHER" id="PTHR46797">
    <property type="entry name" value="HTH-TYPE TRANSCRIPTIONAL REGULATOR"/>
    <property type="match status" value="1"/>
</dbReference>
<dbReference type="InterPro" id="IPR014710">
    <property type="entry name" value="RmlC-like_jellyroll"/>
</dbReference>
<dbReference type="Proteomes" id="UP000178187">
    <property type="component" value="Unassembled WGS sequence"/>
</dbReference>
<dbReference type="Gene3D" id="1.10.260.40">
    <property type="entry name" value="lambda repressor-like DNA-binding domains"/>
    <property type="match status" value="1"/>
</dbReference>
<dbReference type="PANTHER" id="PTHR46797:SF1">
    <property type="entry name" value="METHYLPHOSPHONATE SYNTHASE"/>
    <property type="match status" value="1"/>
</dbReference>
<evidence type="ECO:0000259" key="2">
    <source>
        <dbReference type="PROSITE" id="PS50943"/>
    </source>
</evidence>
<sequence>MYDELSNDLSEQFKDAPRQKVARWDLAIRTLLKEISDTEKPLAISWLSERCDLSKSYLLNVISGKIKDPPSEKLIKIAEAFGISFPEFSLRAMGENPTSFFKTGFGQRGYIEYSQHGFSFQSLSPPGTSRRDFFLGLMTIKPLQELKKWKFRDNSMIAIYVDQGTIEIMHGGKIRRLQSNESAYFDGSIPHRFKNLDTFEAKIFIVTRPPIH</sequence>
<keyword evidence="1" id="KW-0238">DNA-binding</keyword>
<dbReference type="InterPro" id="IPR050807">
    <property type="entry name" value="TransReg_Diox_bact_type"/>
</dbReference>
<evidence type="ECO:0000313" key="4">
    <source>
        <dbReference type="Proteomes" id="UP000178187"/>
    </source>
</evidence>
<evidence type="ECO:0000256" key="1">
    <source>
        <dbReference type="ARBA" id="ARBA00023125"/>
    </source>
</evidence>
<name>A0A1G1L166_9BACT</name>
<accession>A0A1G1L166</accession>
<dbReference type="Pfam" id="PF07883">
    <property type="entry name" value="Cupin_2"/>
    <property type="match status" value="1"/>
</dbReference>
<dbReference type="SMART" id="SM00530">
    <property type="entry name" value="HTH_XRE"/>
    <property type="match status" value="1"/>
</dbReference>
<dbReference type="AlphaFoldDB" id="A0A1G1L166"/>
<dbReference type="PROSITE" id="PS50943">
    <property type="entry name" value="HTH_CROC1"/>
    <property type="match status" value="1"/>
</dbReference>
<dbReference type="InterPro" id="IPR011051">
    <property type="entry name" value="RmlC_Cupin_sf"/>
</dbReference>
<dbReference type="GO" id="GO:0005829">
    <property type="term" value="C:cytosol"/>
    <property type="evidence" value="ECO:0007669"/>
    <property type="project" value="TreeGrafter"/>
</dbReference>
<protein>
    <recommendedName>
        <fullName evidence="2">HTH cro/C1-type domain-containing protein</fullName>
    </recommendedName>
</protein>